<dbReference type="GO" id="GO:0005524">
    <property type="term" value="F:ATP binding"/>
    <property type="evidence" value="ECO:0007669"/>
    <property type="project" value="UniProtKB-UniRule"/>
</dbReference>
<name>A0A3M8D4X8_9BACL</name>
<dbReference type="SUPFAM" id="SSF52402">
    <property type="entry name" value="Adenine nucleotide alpha hydrolases-like"/>
    <property type="match status" value="1"/>
</dbReference>
<organism evidence="10 11">
    <name type="scientific">Brevibacillus fluminis</name>
    <dbReference type="NCBI Taxonomy" id="511487"/>
    <lineage>
        <taxon>Bacteria</taxon>
        <taxon>Bacillati</taxon>
        <taxon>Bacillota</taxon>
        <taxon>Bacilli</taxon>
        <taxon>Bacillales</taxon>
        <taxon>Paenibacillaceae</taxon>
        <taxon>Brevibacillus</taxon>
    </lineage>
</organism>
<dbReference type="Gene3D" id="3.40.50.620">
    <property type="entry name" value="HUPs"/>
    <property type="match status" value="1"/>
</dbReference>
<dbReference type="NCBIfam" id="TIGR02432">
    <property type="entry name" value="lysidine_TilS_N"/>
    <property type="match status" value="1"/>
</dbReference>
<protein>
    <recommendedName>
        <fullName evidence="8">tRNA(Ile)-lysidine synthase</fullName>
        <ecNumber evidence="8">6.3.4.19</ecNumber>
    </recommendedName>
    <alternativeName>
        <fullName evidence="8">tRNA(Ile)-2-lysyl-cytidine synthase</fullName>
    </alternativeName>
    <alternativeName>
        <fullName evidence="8">tRNA(Ile)-lysidine synthetase</fullName>
    </alternativeName>
</protein>
<dbReference type="SUPFAM" id="SSF56037">
    <property type="entry name" value="PheT/TilS domain"/>
    <property type="match status" value="1"/>
</dbReference>
<evidence type="ECO:0000313" key="10">
    <source>
        <dbReference type="EMBL" id="RNB82769.1"/>
    </source>
</evidence>
<keyword evidence="4 8" id="KW-0819">tRNA processing</keyword>
<dbReference type="Gene3D" id="3.30.465.60">
    <property type="match status" value="1"/>
</dbReference>
<keyword evidence="3 8" id="KW-0436">Ligase</keyword>
<dbReference type="EC" id="6.3.4.19" evidence="8"/>
<evidence type="ECO:0000256" key="8">
    <source>
        <dbReference type="HAMAP-Rule" id="MF_01161"/>
    </source>
</evidence>
<dbReference type="SMART" id="SM00977">
    <property type="entry name" value="TilS_C"/>
    <property type="match status" value="1"/>
</dbReference>
<dbReference type="PANTHER" id="PTHR43033:SF1">
    <property type="entry name" value="TRNA(ILE)-LYSIDINE SYNTHASE-RELATED"/>
    <property type="match status" value="1"/>
</dbReference>
<dbReference type="OrthoDB" id="9807403at2"/>
<comment type="domain">
    <text evidence="8">The N-terminal region contains the highly conserved SGGXDS motif, predicted to be a P-loop motif involved in ATP binding.</text>
</comment>
<evidence type="ECO:0000313" key="11">
    <source>
        <dbReference type="Proteomes" id="UP000271031"/>
    </source>
</evidence>
<dbReference type="InterPro" id="IPR012796">
    <property type="entry name" value="Lysidine-tRNA-synth_C"/>
</dbReference>
<evidence type="ECO:0000256" key="7">
    <source>
        <dbReference type="ARBA" id="ARBA00048539"/>
    </source>
</evidence>
<dbReference type="InterPro" id="IPR012795">
    <property type="entry name" value="tRNA_Ile_lys_synt_N"/>
</dbReference>
<dbReference type="Proteomes" id="UP000271031">
    <property type="component" value="Unassembled WGS sequence"/>
</dbReference>
<comment type="similarity">
    <text evidence="8">Belongs to the tRNA(Ile)-lysidine synthase family.</text>
</comment>
<dbReference type="Pfam" id="PF01171">
    <property type="entry name" value="ATP_bind_3"/>
    <property type="match status" value="1"/>
</dbReference>
<evidence type="ECO:0000256" key="1">
    <source>
        <dbReference type="ARBA" id="ARBA00004496"/>
    </source>
</evidence>
<keyword evidence="5 8" id="KW-0547">Nucleotide-binding</keyword>
<gene>
    <name evidence="8 10" type="primary">tilS</name>
    <name evidence="10" type="ORF">EDM56_22985</name>
</gene>
<dbReference type="HAMAP" id="MF_01161">
    <property type="entry name" value="tRNA_Ile_lys_synt"/>
    <property type="match status" value="1"/>
</dbReference>
<feature type="domain" description="Lysidine-tRNA(Ile) synthetase C-terminal" evidence="9">
    <location>
        <begin position="391"/>
        <end position="463"/>
    </location>
</feature>
<dbReference type="SUPFAM" id="SSF82829">
    <property type="entry name" value="MesJ substrate recognition domain-like"/>
    <property type="match status" value="1"/>
</dbReference>
<comment type="caution">
    <text evidence="10">The sequence shown here is derived from an EMBL/GenBank/DDBJ whole genome shotgun (WGS) entry which is preliminary data.</text>
</comment>
<feature type="binding site" evidence="8">
    <location>
        <begin position="26"/>
        <end position="31"/>
    </location>
    <ligand>
        <name>ATP</name>
        <dbReference type="ChEBI" id="CHEBI:30616"/>
    </ligand>
</feature>
<dbReference type="GO" id="GO:0032267">
    <property type="term" value="F:tRNA(Ile)-lysidine synthase activity"/>
    <property type="evidence" value="ECO:0007669"/>
    <property type="project" value="UniProtKB-EC"/>
</dbReference>
<dbReference type="Pfam" id="PF11734">
    <property type="entry name" value="TilS_C"/>
    <property type="match status" value="1"/>
</dbReference>
<dbReference type="EMBL" id="RHHQ01000019">
    <property type="protein sequence ID" value="RNB82769.1"/>
    <property type="molecule type" value="Genomic_DNA"/>
</dbReference>
<dbReference type="PANTHER" id="PTHR43033">
    <property type="entry name" value="TRNA(ILE)-LYSIDINE SYNTHASE-RELATED"/>
    <property type="match status" value="1"/>
</dbReference>
<reference evidence="10 11" key="1">
    <citation type="submission" date="2018-10" db="EMBL/GenBank/DDBJ databases">
        <title>Phylogenomics of Brevibacillus.</title>
        <authorList>
            <person name="Dunlap C."/>
        </authorList>
    </citation>
    <scope>NUCLEOTIDE SEQUENCE [LARGE SCALE GENOMIC DNA]</scope>
    <source>
        <strain evidence="10 11">JCM 15716</strain>
    </source>
</reference>
<keyword evidence="2 8" id="KW-0963">Cytoplasm</keyword>
<evidence type="ECO:0000256" key="5">
    <source>
        <dbReference type="ARBA" id="ARBA00022741"/>
    </source>
</evidence>
<evidence type="ECO:0000256" key="6">
    <source>
        <dbReference type="ARBA" id="ARBA00022840"/>
    </source>
</evidence>
<dbReference type="NCBIfam" id="TIGR02433">
    <property type="entry name" value="lysidine_TilS_C"/>
    <property type="match status" value="1"/>
</dbReference>
<dbReference type="InterPro" id="IPR011063">
    <property type="entry name" value="TilS/TtcA_N"/>
</dbReference>
<keyword evidence="11" id="KW-1185">Reference proteome</keyword>
<sequence>MLRSVQKQLETEQLLAPGETIVIGVSGGVDSTVLLHLLHSLNVMYQHGWKLHAVHLNHCFRGEEARQDAAYVKSFCEELSIHVHLFEKDVPAYMEETGLGAQEASRNLRYELYEQVARNVKATKVAVAHHADDQVETILYRMLRGTSASGLSGMPMRRRLFEDVELIRPLLPFYKEQLISYSNQVGLVPHEDSSNQSRKYQRNKLRLDVLPMFDSINPRYREHILQLAYTIRQEDTYLMEKSREALAQVAETWEPNRIVVSLNKFQSCDLALQRRMITLILSYLSSRIEWSSQHVEAVLRVGIGENPSAVYYLPNKLAVKRVYNQLHFSEGSLLLEQHTGPFRYDLDKPGVTFIKESGLEFRLSIQSSIEALPRLGKCAALFDLDRLPGALAVRNRQNGDRISLLGSAGSTKLKEAMIDAKVPRHLRDRLPVVVSGDEIIWVPGVRRSSVAVVDGNTTRVLQVEVEYGEEWQEVFE</sequence>
<accession>A0A3M8D4X8</accession>
<dbReference type="RefSeq" id="WP_122920266.1">
    <property type="nucleotide sequence ID" value="NZ_RHHQ01000019.1"/>
</dbReference>
<evidence type="ECO:0000259" key="9">
    <source>
        <dbReference type="SMART" id="SM00977"/>
    </source>
</evidence>
<dbReference type="InterPro" id="IPR012094">
    <property type="entry name" value="tRNA_Ile_lys_synt"/>
</dbReference>
<dbReference type="AlphaFoldDB" id="A0A3M8D4X8"/>
<proteinExistence type="inferred from homology"/>
<dbReference type="CDD" id="cd01992">
    <property type="entry name" value="TilS_N"/>
    <property type="match status" value="1"/>
</dbReference>
<keyword evidence="6 8" id="KW-0067">ATP-binding</keyword>
<comment type="subcellular location">
    <subcellularLocation>
        <location evidence="1 8">Cytoplasm</location>
    </subcellularLocation>
</comment>
<evidence type="ECO:0000256" key="2">
    <source>
        <dbReference type="ARBA" id="ARBA00022490"/>
    </source>
</evidence>
<dbReference type="GO" id="GO:0005737">
    <property type="term" value="C:cytoplasm"/>
    <property type="evidence" value="ECO:0007669"/>
    <property type="project" value="UniProtKB-SubCell"/>
</dbReference>
<comment type="catalytic activity">
    <reaction evidence="7 8">
        <text>cytidine(34) in tRNA(Ile2) + L-lysine + ATP = lysidine(34) in tRNA(Ile2) + AMP + diphosphate + H(+)</text>
        <dbReference type="Rhea" id="RHEA:43744"/>
        <dbReference type="Rhea" id="RHEA-COMP:10625"/>
        <dbReference type="Rhea" id="RHEA-COMP:10670"/>
        <dbReference type="ChEBI" id="CHEBI:15378"/>
        <dbReference type="ChEBI" id="CHEBI:30616"/>
        <dbReference type="ChEBI" id="CHEBI:32551"/>
        <dbReference type="ChEBI" id="CHEBI:33019"/>
        <dbReference type="ChEBI" id="CHEBI:82748"/>
        <dbReference type="ChEBI" id="CHEBI:83665"/>
        <dbReference type="ChEBI" id="CHEBI:456215"/>
        <dbReference type="EC" id="6.3.4.19"/>
    </reaction>
</comment>
<dbReference type="GO" id="GO:0006400">
    <property type="term" value="P:tRNA modification"/>
    <property type="evidence" value="ECO:0007669"/>
    <property type="project" value="UniProtKB-UniRule"/>
</dbReference>
<evidence type="ECO:0000256" key="4">
    <source>
        <dbReference type="ARBA" id="ARBA00022694"/>
    </source>
</evidence>
<evidence type="ECO:0000256" key="3">
    <source>
        <dbReference type="ARBA" id="ARBA00022598"/>
    </source>
</evidence>
<dbReference type="InterPro" id="IPR014729">
    <property type="entry name" value="Rossmann-like_a/b/a_fold"/>
</dbReference>
<comment type="function">
    <text evidence="8">Ligates lysine onto the cytidine present at position 34 of the AUA codon-specific tRNA(Ile) that contains the anticodon CAU, in an ATP-dependent manner. Cytidine is converted to lysidine, thus changing the amino acid specificity of the tRNA from methionine to isoleucine.</text>
</comment>